<protein>
    <submittedName>
        <fullName evidence="1">Uncharacterized protein</fullName>
    </submittedName>
</protein>
<evidence type="ECO:0000313" key="2">
    <source>
        <dbReference type="Proteomes" id="UP001459105"/>
    </source>
</evidence>
<organism evidence="1 2">
    <name type="scientific">Microcystis phage Mvi-JY20</name>
    <dbReference type="NCBI Taxonomy" id="3128146"/>
    <lineage>
        <taxon>Viruses</taxon>
        <taxon>Duplodnaviria</taxon>
        <taxon>Heunggongvirae</taxon>
        <taxon>Uroviricota</taxon>
        <taxon>Caudoviricetes</taxon>
    </lineage>
</organism>
<proteinExistence type="predicted"/>
<sequence length="90" mass="10278">MATKKLHRYKDPATGLALNPTDALQALDPLTELPTEYFLTLLARKYLRKQHATPETLTEACKNYRKALTLTQADNFHPYALTLKNLHPSR</sequence>
<reference evidence="1" key="1">
    <citation type="submission" date="2024-03" db="EMBL/GenBank/DDBJ databases">
        <authorList>
            <person name="Lin W."/>
            <person name="Li D."/>
            <person name="Tong Y."/>
        </authorList>
    </citation>
    <scope>NUCLEOTIDE SEQUENCE</scope>
</reference>
<dbReference type="Proteomes" id="UP001459105">
    <property type="component" value="Segment"/>
</dbReference>
<dbReference type="EMBL" id="PP438412">
    <property type="protein sequence ID" value="XAI95448.1"/>
    <property type="molecule type" value="Genomic_DNA"/>
</dbReference>
<name>A0AAX4QH51_9CAUD</name>
<accession>A0AAX4QH51</accession>
<evidence type="ECO:0000313" key="1">
    <source>
        <dbReference type="EMBL" id="XAI95448.1"/>
    </source>
</evidence>